<dbReference type="PANTHER" id="PTHR45614:SF299">
    <property type="entry name" value="MYB-LIKE DNA-BINDING DOMAIN CONTAINING PROTEIN"/>
    <property type="match status" value="1"/>
</dbReference>
<organism evidence="7 8">
    <name type="scientific">Entamoeba invadens IP1</name>
    <dbReference type="NCBI Taxonomy" id="370355"/>
    <lineage>
        <taxon>Eukaryota</taxon>
        <taxon>Amoebozoa</taxon>
        <taxon>Evosea</taxon>
        <taxon>Archamoebae</taxon>
        <taxon>Mastigamoebida</taxon>
        <taxon>Entamoebidae</taxon>
        <taxon>Entamoeba</taxon>
    </lineage>
</organism>
<evidence type="ECO:0000259" key="4">
    <source>
        <dbReference type="PROSITE" id="PS50090"/>
    </source>
</evidence>
<dbReference type="SUPFAM" id="SSF46689">
    <property type="entry name" value="Homeodomain-like"/>
    <property type="match status" value="1"/>
</dbReference>
<gene>
    <name evidence="7" type="ORF">EIN_310240</name>
</gene>
<dbReference type="InterPro" id="IPR050560">
    <property type="entry name" value="MYB_TF"/>
</dbReference>
<dbReference type="EMBL" id="KB207092">
    <property type="protein sequence ID" value="ELP84981.1"/>
    <property type="molecule type" value="Genomic_DNA"/>
</dbReference>
<reference evidence="7 8" key="1">
    <citation type="submission" date="2012-10" db="EMBL/GenBank/DDBJ databases">
        <authorList>
            <person name="Zafar N."/>
            <person name="Inman J."/>
            <person name="Hall N."/>
            <person name="Lorenzi H."/>
            <person name="Caler E."/>
        </authorList>
    </citation>
    <scope>NUCLEOTIDE SEQUENCE [LARGE SCALE GENOMIC DNA]</scope>
    <source>
        <strain evidence="7 8">IP1</strain>
    </source>
</reference>
<keyword evidence="8" id="KW-1185">Reference proteome</keyword>
<dbReference type="Proteomes" id="UP000014680">
    <property type="component" value="Unassembled WGS sequence"/>
</dbReference>
<sequence length="147" mass="17131">MSTNSSQHAIDQSSEDISKQMSGPFKKKYSHSWTLEEDRLLEEAVSIYGPKHWQSIADRIPSRTRKQCRERWCNHLDPKIDKTSWKPHEDAILFRLHKKVGNQWSYIRKHLPGRTANDIKNRFTCKTKKICSMSAFTAVSPALFTVL</sequence>
<feature type="domain" description="Myb-like" evidence="4">
    <location>
        <begin position="32"/>
        <end position="76"/>
    </location>
</feature>
<evidence type="ECO:0000256" key="3">
    <source>
        <dbReference type="SAM" id="MobiDB-lite"/>
    </source>
</evidence>
<dbReference type="SMR" id="A0A0A1TWF9"/>
<dbReference type="OMA" id="CPWTEEE"/>
<dbReference type="InterPro" id="IPR009057">
    <property type="entry name" value="Homeodomain-like_sf"/>
</dbReference>
<dbReference type="FunFam" id="1.10.10.60:FF:000010">
    <property type="entry name" value="Transcriptional activator Myb isoform A"/>
    <property type="match status" value="1"/>
</dbReference>
<dbReference type="InterPro" id="IPR017884">
    <property type="entry name" value="SANT_dom"/>
</dbReference>
<feature type="compositionally biased region" description="Polar residues" evidence="3">
    <location>
        <begin position="1"/>
        <end position="12"/>
    </location>
</feature>
<feature type="region of interest" description="Disordered" evidence="3">
    <location>
        <begin position="1"/>
        <end position="24"/>
    </location>
</feature>
<dbReference type="VEuPathDB" id="AmoebaDB:EIN_310240"/>
<dbReference type="InterPro" id="IPR017930">
    <property type="entry name" value="Myb_dom"/>
</dbReference>
<feature type="domain" description="HTH myb-type" evidence="6">
    <location>
        <begin position="82"/>
        <end position="131"/>
    </location>
</feature>
<dbReference type="Pfam" id="PF00249">
    <property type="entry name" value="Myb_DNA-binding"/>
    <property type="match status" value="2"/>
</dbReference>
<feature type="domain" description="SANT" evidence="5">
    <location>
        <begin position="28"/>
        <end position="70"/>
    </location>
</feature>
<dbReference type="CDD" id="cd00167">
    <property type="entry name" value="SANT"/>
    <property type="match status" value="2"/>
</dbReference>
<name>A0A0A1TWF9_ENTIV</name>
<evidence type="ECO:0000313" key="8">
    <source>
        <dbReference type="Proteomes" id="UP000014680"/>
    </source>
</evidence>
<dbReference type="GO" id="GO:0000981">
    <property type="term" value="F:DNA-binding transcription factor activity, RNA polymerase II-specific"/>
    <property type="evidence" value="ECO:0007669"/>
    <property type="project" value="TreeGrafter"/>
</dbReference>
<evidence type="ECO:0000256" key="2">
    <source>
        <dbReference type="ARBA" id="ARBA00023125"/>
    </source>
</evidence>
<dbReference type="PANTHER" id="PTHR45614">
    <property type="entry name" value="MYB PROTEIN-RELATED"/>
    <property type="match status" value="1"/>
</dbReference>
<dbReference type="InterPro" id="IPR001005">
    <property type="entry name" value="SANT/Myb"/>
</dbReference>
<dbReference type="PROSITE" id="PS50090">
    <property type="entry name" value="MYB_LIKE"/>
    <property type="match status" value="2"/>
</dbReference>
<keyword evidence="1" id="KW-0677">Repeat</keyword>
<dbReference type="GO" id="GO:0000978">
    <property type="term" value="F:RNA polymerase II cis-regulatory region sequence-specific DNA binding"/>
    <property type="evidence" value="ECO:0007669"/>
    <property type="project" value="TreeGrafter"/>
</dbReference>
<dbReference type="PROSITE" id="PS51294">
    <property type="entry name" value="HTH_MYB"/>
    <property type="match status" value="2"/>
</dbReference>
<protein>
    <submittedName>
        <fullName evidence="7">Transcription factor MYB23, putative</fullName>
    </submittedName>
</protein>
<evidence type="ECO:0000259" key="5">
    <source>
        <dbReference type="PROSITE" id="PS51293"/>
    </source>
</evidence>
<evidence type="ECO:0000256" key="1">
    <source>
        <dbReference type="ARBA" id="ARBA00022737"/>
    </source>
</evidence>
<dbReference type="AlphaFoldDB" id="A0A0A1TWF9"/>
<keyword evidence="2" id="KW-0238">DNA-binding</keyword>
<dbReference type="Gene3D" id="1.10.10.60">
    <property type="entry name" value="Homeodomain-like"/>
    <property type="match status" value="2"/>
</dbReference>
<feature type="domain" description="Myb-like" evidence="4">
    <location>
        <begin position="77"/>
        <end position="123"/>
    </location>
</feature>
<dbReference type="KEGG" id="eiv:EIN_310240"/>
<dbReference type="GO" id="GO:0005634">
    <property type="term" value="C:nucleus"/>
    <property type="evidence" value="ECO:0007669"/>
    <property type="project" value="TreeGrafter"/>
</dbReference>
<dbReference type="GeneID" id="14883939"/>
<accession>A0A0A1TWF9</accession>
<proteinExistence type="predicted"/>
<dbReference type="OrthoDB" id="2143914at2759"/>
<evidence type="ECO:0000313" key="7">
    <source>
        <dbReference type="EMBL" id="ELP84981.1"/>
    </source>
</evidence>
<dbReference type="PROSITE" id="PS51293">
    <property type="entry name" value="SANT"/>
    <property type="match status" value="1"/>
</dbReference>
<evidence type="ECO:0000259" key="6">
    <source>
        <dbReference type="PROSITE" id="PS51294"/>
    </source>
</evidence>
<dbReference type="RefSeq" id="XP_004184327.1">
    <property type="nucleotide sequence ID" value="XM_004184279.1"/>
</dbReference>
<dbReference type="SMART" id="SM00717">
    <property type="entry name" value="SANT"/>
    <property type="match status" value="2"/>
</dbReference>
<feature type="domain" description="HTH myb-type" evidence="6">
    <location>
        <begin position="32"/>
        <end position="80"/>
    </location>
</feature>